<proteinExistence type="predicted"/>
<feature type="region of interest" description="Disordered" evidence="1">
    <location>
        <begin position="118"/>
        <end position="167"/>
    </location>
</feature>
<dbReference type="Proteomes" id="UP001210609">
    <property type="component" value="Chromosome"/>
</dbReference>
<evidence type="ECO:0000256" key="2">
    <source>
        <dbReference type="SAM" id="Phobius"/>
    </source>
</evidence>
<feature type="compositionally biased region" description="Low complexity" evidence="1">
    <location>
        <begin position="126"/>
        <end position="156"/>
    </location>
</feature>
<evidence type="ECO:0000313" key="4">
    <source>
        <dbReference type="EMBL" id="WAT95473.1"/>
    </source>
</evidence>
<feature type="compositionally biased region" description="Pro residues" evidence="1">
    <location>
        <begin position="1"/>
        <end position="22"/>
    </location>
</feature>
<gene>
    <name evidence="3" type="ORF">Sliba_11580</name>
    <name evidence="4" type="ORF">STRLI_001192</name>
</gene>
<keyword evidence="2" id="KW-0812">Transmembrane</keyword>
<evidence type="ECO:0000313" key="6">
    <source>
        <dbReference type="Proteomes" id="UP001210609"/>
    </source>
</evidence>
<sequence length="285" mass="28234">MSFPPPPPPNQPNQPNQPPHPAPGGFGPPAGAYGPGDQGQGGYGPGGYGPPPGGHQAPGGYGPPAGGFGPPGPGGPGGWQQPPGPPGGGGNGKTIAAIIGGGVLVLAAVITVIVVSNSDDSGNHRAQPSGSSTSATPSESASPTPFGDPTPTATPTDSDFESSLPTPSNGKIPFYLLKVGDCYDRPAGGGGTNDEASCNGPHDAEVVSTHRLGSGLTTESDIKDKASSLCRNELERKAARQPAGTAEGTYVQYPNLNGYKLGIKTISCSLAGNGTMTKKLTKPLS</sequence>
<evidence type="ECO:0000256" key="1">
    <source>
        <dbReference type="SAM" id="MobiDB-lite"/>
    </source>
</evidence>
<keyword evidence="6" id="KW-1185">Reference proteome</keyword>
<organism evidence="3 5">
    <name type="scientific">Streptomyces nigrescens</name>
    <dbReference type="NCBI Taxonomy" id="1920"/>
    <lineage>
        <taxon>Bacteria</taxon>
        <taxon>Bacillati</taxon>
        <taxon>Actinomycetota</taxon>
        <taxon>Actinomycetes</taxon>
        <taxon>Kitasatosporales</taxon>
        <taxon>Streptomycetaceae</taxon>
        <taxon>Streptomyces</taxon>
    </lineage>
</organism>
<feature type="transmembrane region" description="Helical" evidence="2">
    <location>
        <begin position="95"/>
        <end position="115"/>
    </location>
</feature>
<keyword evidence="2" id="KW-0472">Membrane</keyword>
<dbReference type="Proteomes" id="UP000429552">
    <property type="component" value="Unassembled WGS sequence"/>
</dbReference>
<feature type="compositionally biased region" description="Gly residues" evidence="1">
    <location>
        <begin position="24"/>
        <end position="47"/>
    </location>
</feature>
<feature type="region of interest" description="Disordered" evidence="1">
    <location>
        <begin position="1"/>
        <end position="92"/>
    </location>
</feature>
<reference evidence="4 6" key="2">
    <citation type="submission" date="2022-12" db="EMBL/GenBank/DDBJ databases">
        <authorList>
            <person name="Ruckert C."/>
            <person name="Busche T."/>
            <person name="Kalinowski J."/>
            <person name="Wittmann C."/>
        </authorList>
    </citation>
    <scope>NUCLEOTIDE SEQUENCE [LARGE SCALE GENOMIC DNA]</scope>
    <source>
        <strain evidence="4 6">DSM 40555</strain>
    </source>
</reference>
<name>A0A640TGA8_STRNI</name>
<dbReference type="AlphaFoldDB" id="A0A640TGA8"/>
<accession>A0A640TGA8</accession>
<feature type="compositionally biased region" description="Gly residues" evidence="1">
    <location>
        <begin position="56"/>
        <end position="69"/>
    </location>
</feature>
<dbReference type="RefSeq" id="WP_159484803.1">
    <property type="nucleotide sequence ID" value="NZ_BLIP01000001.1"/>
</dbReference>
<keyword evidence="2" id="KW-1133">Transmembrane helix</keyword>
<evidence type="ECO:0000313" key="3">
    <source>
        <dbReference type="EMBL" id="GFE20705.1"/>
    </source>
</evidence>
<dbReference type="EMBL" id="CP114202">
    <property type="protein sequence ID" value="WAT95473.1"/>
    <property type="molecule type" value="Genomic_DNA"/>
</dbReference>
<evidence type="ECO:0000313" key="5">
    <source>
        <dbReference type="Proteomes" id="UP000429552"/>
    </source>
</evidence>
<reference evidence="3 5" key="1">
    <citation type="submission" date="2019-12" db="EMBL/GenBank/DDBJ databases">
        <title>Whole genome shotgun sequence of Streptomyces libani subsp. libani NBRC 13452.</title>
        <authorList>
            <person name="Ichikawa N."/>
            <person name="Kimura A."/>
            <person name="Kitahashi Y."/>
            <person name="Komaki H."/>
            <person name="Tamura T."/>
        </authorList>
    </citation>
    <scope>NUCLEOTIDE SEQUENCE [LARGE SCALE GENOMIC DNA]</scope>
    <source>
        <strain evidence="3 5">NBRC 13452</strain>
    </source>
</reference>
<protein>
    <submittedName>
        <fullName evidence="4">Septum formation family protein</fullName>
    </submittedName>
</protein>
<dbReference type="EMBL" id="BLIP01000001">
    <property type="protein sequence ID" value="GFE20705.1"/>
    <property type="molecule type" value="Genomic_DNA"/>
</dbReference>